<reference evidence="1 2" key="1">
    <citation type="journal article" date="2015" name="PeerJ">
        <title>First genomic representation of candidate bacterial phylum KSB3 points to enhanced environmental sensing as a trigger of wastewater bulking.</title>
        <authorList>
            <person name="Sekiguchi Y."/>
            <person name="Ohashi A."/>
            <person name="Parks D.H."/>
            <person name="Yamauchi T."/>
            <person name="Tyson G.W."/>
            <person name="Hugenholtz P."/>
        </authorList>
    </citation>
    <scope>NUCLEOTIDE SEQUENCE [LARGE SCALE GENOMIC DNA]</scope>
</reference>
<gene>
    <name evidence="1" type="ORF">U27_06624</name>
</gene>
<evidence type="ECO:0000313" key="2">
    <source>
        <dbReference type="Proteomes" id="UP000030661"/>
    </source>
</evidence>
<dbReference type="EMBL" id="DF820470">
    <property type="protein sequence ID" value="GAK59639.1"/>
    <property type="molecule type" value="Genomic_DNA"/>
</dbReference>
<dbReference type="AlphaFoldDB" id="A0A081C4Y4"/>
<keyword evidence="2" id="KW-1185">Reference proteome</keyword>
<organism evidence="1 2">
    <name type="scientific">Vecturithrix granuli</name>
    <dbReference type="NCBI Taxonomy" id="1499967"/>
    <lineage>
        <taxon>Bacteria</taxon>
        <taxon>Candidatus Moduliflexota</taxon>
        <taxon>Candidatus Vecturitrichia</taxon>
        <taxon>Candidatus Vecturitrichales</taxon>
        <taxon>Candidatus Vecturitrichaceae</taxon>
        <taxon>Candidatus Vecturithrix</taxon>
    </lineage>
</organism>
<protein>
    <submittedName>
        <fullName evidence="1">Uncharacterized protein</fullName>
    </submittedName>
</protein>
<name>A0A081C4Y4_VECG1</name>
<dbReference type="STRING" id="1499967.U27_06624"/>
<dbReference type="HOGENOM" id="CLU_1514998_0_0_0"/>
<proteinExistence type="predicted"/>
<evidence type="ECO:0000313" key="1">
    <source>
        <dbReference type="EMBL" id="GAK59639.1"/>
    </source>
</evidence>
<dbReference type="Proteomes" id="UP000030661">
    <property type="component" value="Unassembled WGS sequence"/>
</dbReference>
<accession>A0A081C4Y4</accession>
<sequence length="177" mass="21133">MQSYLNALYFSGKYSDTQYEQRRTEYEGYFKEKIQAADSSERYPSIMGRLRITDGDRLFSEHFELHEELSSTGELQRTYLPIKDKANTRILRTILRYYVEACNFMAQHSSTNFAAATRVLRRRIELLADRTYLQEIQRCLSDVWGDQNFLMDKGDELEIFIEFIKIRSMMLQDEERN</sequence>